<evidence type="ECO:0000313" key="2">
    <source>
        <dbReference type="EMBL" id="SDK41813.1"/>
    </source>
</evidence>
<dbReference type="EMBL" id="FNFB01000007">
    <property type="protein sequence ID" value="SDK41813.1"/>
    <property type="molecule type" value="Genomic_DNA"/>
</dbReference>
<dbReference type="Gene3D" id="3.60.15.10">
    <property type="entry name" value="Ribonuclease Z/Hydroxyacylglutathione hydrolase-like"/>
    <property type="match status" value="1"/>
</dbReference>
<organism evidence="2 3">
    <name type="scientific">Nonomuraea maritima</name>
    <dbReference type="NCBI Taxonomy" id="683260"/>
    <lineage>
        <taxon>Bacteria</taxon>
        <taxon>Bacillati</taxon>
        <taxon>Actinomycetota</taxon>
        <taxon>Actinomycetes</taxon>
        <taxon>Streptosporangiales</taxon>
        <taxon>Streptosporangiaceae</taxon>
        <taxon>Nonomuraea</taxon>
    </lineage>
</organism>
<protein>
    <submittedName>
        <fullName evidence="2">L-ascorbate metabolism protein UlaG, beta-lactamase superfamily</fullName>
    </submittedName>
</protein>
<dbReference type="Pfam" id="PF12706">
    <property type="entry name" value="Lactamase_B_2"/>
    <property type="match status" value="1"/>
</dbReference>
<keyword evidence="3" id="KW-1185">Reference proteome</keyword>
<dbReference type="InterPro" id="IPR036866">
    <property type="entry name" value="RibonucZ/Hydroxyglut_hydro"/>
</dbReference>
<gene>
    <name evidence="2" type="ORF">SAMN05421874_107257</name>
</gene>
<feature type="domain" description="Metallo-beta-lactamase" evidence="1">
    <location>
        <begin position="49"/>
        <end position="230"/>
    </location>
</feature>
<dbReference type="InterPro" id="IPR050114">
    <property type="entry name" value="UPF0173_UPF0282_UlaG_hydrolase"/>
</dbReference>
<proteinExistence type="predicted"/>
<dbReference type="InterPro" id="IPR001279">
    <property type="entry name" value="Metallo-B-lactamas"/>
</dbReference>
<dbReference type="PANTHER" id="PTHR43546">
    <property type="entry name" value="UPF0173 METAL-DEPENDENT HYDROLASE MJ1163-RELATED"/>
    <property type="match status" value="1"/>
</dbReference>
<sequence length="279" mass="31018">MRGEDVKGSLQFIGNATTLIHYGGFTLLTDPNFLRRGRRAYLGYGLTSRRLHDPAVRIEDLPVVDAVLLSHLHGDHWDRVTRRGLDRDTQILTTTSAAGKLRRQGFGRSMGLRAWQQHELRGPSGSVTVTALPARHAPGPAQALLPPVIGTMLEFRDVEGLVELRMLISGDTLLDRSLEAIPRRFPDIDVALVHLGGTKLLGALLVTMDGRQGAAWVDLMNPRSVVPIHFDDYAVFRSPLEEFHRHVEQAGLADRVVPLERGETRELAPHRILQRGPSR</sequence>
<evidence type="ECO:0000313" key="3">
    <source>
        <dbReference type="Proteomes" id="UP000198683"/>
    </source>
</evidence>
<name>A0A1G9BQZ4_9ACTN</name>
<accession>A0A1G9BQZ4</accession>
<dbReference type="STRING" id="683260.SAMN05421874_107257"/>
<dbReference type="SUPFAM" id="SSF56281">
    <property type="entry name" value="Metallo-hydrolase/oxidoreductase"/>
    <property type="match status" value="1"/>
</dbReference>
<reference evidence="2 3" key="1">
    <citation type="submission" date="2016-10" db="EMBL/GenBank/DDBJ databases">
        <authorList>
            <person name="de Groot N.N."/>
        </authorList>
    </citation>
    <scope>NUCLEOTIDE SEQUENCE [LARGE SCALE GENOMIC DNA]</scope>
    <source>
        <strain evidence="2 3">CGMCC 4.5681</strain>
    </source>
</reference>
<dbReference type="Proteomes" id="UP000198683">
    <property type="component" value="Unassembled WGS sequence"/>
</dbReference>
<dbReference type="PANTHER" id="PTHR43546:SF7">
    <property type="entry name" value="METALLO-BETA-LACTAMASE DOMAIN-CONTAINING PROTEIN"/>
    <property type="match status" value="1"/>
</dbReference>
<evidence type="ECO:0000259" key="1">
    <source>
        <dbReference type="Pfam" id="PF12706"/>
    </source>
</evidence>
<dbReference type="AlphaFoldDB" id="A0A1G9BQZ4"/>